<name>A0A2P2QE50_RHIMU</name>
<dbReference type="AlphaFoldDB" id="A0A2P2QE50"/>
<dbReference type="EMBL" id="GGEC01084788">
    <property type="protein sequence ID" value="MBX65272.1"/>
    <property type="molecule type" value="Transcribed_RNA"/>
</dbReference>
<reference evidence="1" key="1">
    <citation type="submission" date="2018-02" db="EMBL/GenBank/DDBJ databases">
        <title>Rhizophora mucronata_Transcriptome.</title>
        <authorList>
            <person name="Meera S.P."/>
            <person name="Sreeshan A."/>
            <person name="Augustine A."/>
        </authorList>
    </citation>
    <scope>NUCLEOTIDE SEQUENCE</scope>
    <source>
        <tissue evidence="1">Leaf</tissue>
    </source>
</reference>
<protein>
    <submittedName>
        <fullName evidence="1">Uncharacterized protein</fullName>
    </submittedName>
</protein>
<proteinExistence type="predicted"/>
<sequence>MKNPHIYLHTNFCMLLVMFIQNS</sequence>
<evidence type="ECO:0000313" key="1">
    <source>
        <dbReference type="EMBL" id="MBX65272.1"/>
    </source>
</evidence>
<accession>A0A2P2QE50</accession>
<organism evidence="1">
    <name type="scientific">Rhizophora mucronata</name>
    <name type="common">Asiatic mangrove</name>
    <dbReference type="NCBI Taxonomy" id="61149"/>
    <lineage>
        <taxon>Eukaryota</taxon>
        <taxon>Viridiplantae</taxon>
        <taxon>Streptophyta</taxon>
        <taxon>Embryophyta</taxon>
        <taxon>Tracheophyta</taxon>
        <taxon>Spermatophyta</taxon>
        <taxon>Magnoliopsida</taxon>
        <taxon>eudicotyledons</taxon>
        <taxon>Gunneridae</taxon>
        <taxon>Pentapetalae</taxon>
        <taxon>rosids</taxon>
        <taxon>fabids</taxon>
        <taxon>Malpighiales</taxon>
        <taxon>Rhizophoraceae</taxon>
        <taxon>Rhizophora</taxon>
    </lineage>
</organism>